<name>A0A8C0B8Z2_9AVES</name>
<keyword evidence="1" id="KW-0677">Repeat</keyword>
<dbReference type="SMART" id="SM00248">
    <property type="entry name" value="ANK"/>
    <property type="match status" value="6"/>
</dbReference>
<dbReference type="InterPro" id="IPR036770">
    <property type="entry name" value="Ankyrin_rpt-contain_sf"/>
</dbReference>
<evidence type="ECO:0000256" key="2">
    <source>
        <dbReference type="ARBA" id="ARBA00023043"/>
    </source>
</evidence>
<dbReference type="PROSITE" id="PS50088">
    <property type="entry name" value="ANK_REPEAT"/>
    <property type="match status" value="5"/>
</dbReference>
<feature type="repeat" description="ANK" evidence="3">
    <location>
        <begin position="142"/>
        <end position="174"/>
    </location>
</feature>
<evidence type="ECO:0000256" key="3">
    <source>
        <dbReference type="PROSITE-ProRule" id="PRU00023"/>
    </source>
</evidence>
<feature type="repeat" description="ANK" evidence="3">
    <location>
        <begin position="175"/>
        <end position="207"/>
    </location>
</feature>
<feature type="repeat" description="ANK" evidence="3">
    <location>
        <begin position="76"/>
        <end position="108"/>
    </location>
</feature>
<protein>
    <submittedName>
        <fullName evidence="4">Uncharacterized protein</fullName>
    </submittedName>
</protein>
<dbReference type="InterPro" id="IPR050745">
    <property type="entry name" value="Multifunctional_regulatory"/>
</dbReference>
<keyword evidence="5" id="KW-1185">Reference proteome</keyword>
<evidence type="ECO:0000256" key="1">
    <source>
        <dbReference type="ARBA" id="ARBA00022737"/>
    </source>
</evidence>
<evidence type="ECO:0000313" key="4">
    <source>
        <dbReference type="Ensembl" id="ENSBJAP00000013549.1"/>
    </source>
</evidence>
<reference evidence="4" key="2">
    <citation type="submission" date="2025-09" db="UniProtKB">
        <authorList>
            <consortium name="Ensembl"/>
        </authorList>
    </citation>
    <scope>IDENTIFICATION</scope>
</reference>
<dbReference type="PROSITE" id="PS50297">
    <property type="entry name" value="ANK_REP_REGION"/>
    <property type="match status" value="5"/>
</dbReference>
<dbReference type="PANTHER" id="PTHR24189">
    <property type="entry name" value="MYOTROPHIN"/>
    <property type="match status" value="1"/>
</dbReference>
<feature type="repeat" description="ANK" evidence="3">
    <location>
        <begin position="109"/>
        <end position="141"/>
    </location>
</feature>
<keyword evidence="2 3" id="KW-0040">ANK repeat</keyword>
<feature type="repeat" description="ANK" evidence="3">
    <location>
        <begin position="40"/>
        <end position="75"/>
    </location>
</feature>
<sequence length="290" mass="33056">GSRKFSMWVTFLFKLRKINYTGNSRYSSCEGEVKCLTEVDGKTALHVAACFGHVRKYLICEKLIKYGANVELRTDKGWTPLHLASFKGHIEIIHLLKDSHAKLNAKGSMDWTPLHLATRYSDEPVVCELLRCGADPNIAEKSEWAPLHFAVQRGSFLTVINLLECKADVNAKNKVGWTPLHLAVLKGNMAIIKTLIKAGALLDVEDITGCTALQLAIRHQRENIITLLQDGYMYSLFIWAMLKLCIATHIYMSPTDFIRFIPCFPTEKIGVKWPWHRWELNHEILTCCWK</sequence>
<organism evidence="4 5">
    <name type="scientific">Buteo japonicus</name>
    <dbReference type="NCBI Taxonomy" id="224669"/>
    <lineage>
        <taxon>Eukaryota</taxon>
        <taxon>Metazoa</taxon>
        <taxon>Chordata</taxon>
        <taxon>Craniata</taxon>
        <taxon>Vertebrata</taxon>
        <taxon>Euteleostomi</taxon>
        <taxon>Archelosauria</taxon>
        <taxon>Archosauria</taxon>
        <taxon>Dinosauria</taxon>
        <taxon>Saurischia</taxon>
        <taxon>Theropoda</taxon>
        <taxon>Coelurosauria</taxon>
        <taxon>Aves</taxon>
        <taxon>Neognathae</taxon>
        <taxon>Neoaves</taxon>
        <taxon>Telluraves</taxon>
        <taxon>Accipitrimorphae</taxon>
        <taxon>Accipitriformes</taxon>
        <taxon>Accipitridae</taxon>
        <taxon>Accipitrinae</taxon>
        <taxon>Buteo</taxon>
    </lineage>
</organism>
<dbReference type="AlphaFoldDB" id="A0A8C0B8Z2"/>
<dbReference type="InterPro" id="IPR002110">
    <property type="entry name" value="Ankyrin_rpt"/>
</dbReference>
<evidence type="ECO:0000313" key="5">
    <source>
        <dbReference type="Proteomes" id="UP000694555"/>
    </source>
</evidence>
<dbReference type="Proteomes" id="UP000694555">
    <property type="component" value="Unplaced"/>
</dbReference>
<accession>A0A8C0B8Z2</accession>
<dbReference type="Ensembl" id="ENSBJAT00000013916.1">
    <property type="protein sequence ID" value="ENSBJAP00000013549.1"/>
    <property type="gene ID" value="ENSBJAG00000009028.1"/>
</dbReference>
<dbReference type="PRINTS" id="PR01415">
    <property type="entry name" value="ANKYRIN"/>
</dbReference>
<dbReference type="Gene3D" id="1.25.40.20">
    <property type="entry name" value="Ankyrin repeat-containing domain"/>
    <property type="match status" value="3"/>
</dbReference>
<reference evidence="4" key="1">
    <citation type="submission" date="2025-08" db="UniProtKB">
        <authorList>
            <consortium name="Ensembl"/>
        </authorList>
    </citation>
    <scope>IDENTIFICATION</scope>
</reference>
<proteinExistence type="predicted"/>
<dbReference type="SUPFAM" id="SSF48403">
    <property type="entry name" value="Ankyrin repeat"/>
    <property type="match status" value="1"/>
</dbReference>
<dbReference type="PANTHER" id="PTHR24189:SF50">
    <property type="entry name" value="ANKYRIN REPEAT AND SOCS BOX PROTEIN 2"/>
    <property type="match status" value="1"/>
</dbReference>
<dbReference type="Pfam" id="PF12796">
    <property type="entry name" value="Ank_2"/>
    <property type="match status" value="2"/>
</dbReference>